<keyword evidence="11" id="KW-1185">Reference proteome</keyword>
<evidence type="ECO:0000256" key="4">
    <source>
        <dbReference type="ARBA" id="ARBA00022982"/>
    </source>
</evidence>
<keyword evidence="2 7" id="KW-0004">4Fe-4S</keyword>
<feature type="signal peptide" evidence="8">
    <location>
        <begin position="1"/>
        <end position="27"/>
    </location>
</feature>
<feature type="chain" id="PRO_5046973431" description="High-potential iron-sulfur protein" evidence="8">
    <location>
        <begin position="28"/>
        <end position="103"/>
    </location>
</feature>
<keyword evidence="3 7" id="KW-0479">Metal-binding</keyword>
<dbReference type="Proteomes" id="UP000643610">
    <property type="component" value="Unassembled WGS sequence"/>
</dbReference>
<evidence type="ECO:0000256" key="5">
    <source>
        <dbReference type="ARBA" id="ARBA00023004"/>
    </source>
</evidence>
<reference evidence="10 11" key="1">
    <citation type="submission" date="2020-08" db="EMBL/GenBank/DDBJ databases">
        <title>Novel species isolated from subtropical streams in China.</title>
        <authorList>
            <person name="Lu H."/>
        </authorList>
    </citation>
    <scope>NUCLEOTIDE SEQUENCE [LARGE SCALE GENOMIC DNA]</scope>
    <source>
        <strain evidence="10 11">KCTC 52442</strain>
    </source>
</reference>
<evidence type="ECO:0000313" key="11">
    <source>
        <dbReference type="Proteomes" id="UP000643610"/>
    </source>
</evidence>
<dbReference type="Pfam" id="PF01355">
    <property type="entry name" value="HIPIP"/>
    <property type="match status" value="1"/>
</dbReference>
<comment type="caution">
    <text evidence="10">The sequence shown here is derived from an EMBL/GenBank/DDBJ whole genome shotgun (WGS) entry which is preliminary data.</text>
</comment>
<dbReference type="EMBL" id="JACOFU010000001">
    <property type="protein sequence ID" value="MBC3830093.1"/>
    <property type="molecule type" value="Genomic_DNA"/>
</dbReference>
<feature type="domain" description="High potential iron-sulfur proteins family profile" evidence="9">
    <location>
        <begin position="26"/>
        <end position="103"/>
    </location>
</feature>
<gene>
    <name evidence="10" type="ORF">H8K33_01065</name>
</gene>
<evidence type="ECO:0000256" key="7">
    <source>
        <dbReference type="RuleBase" id="RU000620"/>
    </source>
</evidence>
<dbReference type="InterPro" id="IPR000170">
    <property type="entry name" value="High_potential_FeS_prot"/>
</dbReference>
<keyword evidence="1 7" id="KW-0813">Transport</keyword>
<dbReference type="PROSITE" id="PS51373">
    <property type="entry name" value="HIPIP"/>
    <property type="match status" value="1"/>
</dbReference>
<sequence length="103" mass="10858">MMKSRRQFLLQTIPAALGLGAALQASAQANRVDENAPGSAALGYKHDATKVDTKKFPAYAAGKNCANCMLYQGKPTDPWANCAALGGKQVAAKGWCMAWAKKA</sequence>
<keyword evidence="5 7" id="KW-0408">Iron</keyword>
<evidence type="ECO:0000256" key="6">
    <source>
        <dbReference type="ARBA" id="ARBA00023014"/>
    </source>
</evidence>
<dbReference type="PROSITE" id="PS51318">
    <property type="entry name" value="TAT"/>
    <property type="match status" value="1"/>
</dbReference>
<dbReference type="InterPro" id="IPR036369">
    <property type="entry name" value="HIPIP_sf"/>
</dbReference>
<comment type="function">
    <text evidence="7">Specific class of high-redox-potential 4Fe-4S ferredoxins. Functions in anaerobic electron transport in most purple and in some other photosynthetic bacteria and in at least one genus (Paracoccus) of halophilic, denitrifying bacteria.</text>
</comment>
<evidence type="ECO:0000256" key="1">
    <source>
        <dbReference type="ARBA" id="ARBA00022448"/>
    </source>
</evidence>
<dbReference type="RefSeq" id="WP_186889730.1">
    <property type="nucleotide sequence ID" value="NZ_JACOFU010000001.1"/>
</dbReference>
<evidence type="ECO:0000256" key="3">
    <source>
        <dbReference type="ARBA" id="ARBA00022723"/>
    </source>
</evidence>
<protein>
    <recommendedName>
        <fullName evidence="7">High-potential iron-sulfur protein</fullName>
        <shortName evidence="7">HiPIP</shortName>
    </recommendedName>
</protein>
<organism evidence="10 11">
    <name type="scientific">Undibacterium amnicola</name>
    <dbReference type="NCBI Taxonomy" id="1834038"/>
    <lineage>
        <taxon>Bacteria</taxon>
        <taxon>Pseudomonadati</taxon>
        <taxon>Pseudomonadota</taxon>
        <taxon>Betaproteobacteria</taxon>
        <taxon>Burkholderiales</taxon>
        <taxon>Oxalobacteraceae</taxon>
        <taxon>Undibacterium</taxon>
    </lineage>
</organism>
<evidence type="ECO:0000256" key="2">
    <source>
        <dbReference type="ARBA" id="ARBA00022485"/>
    </source>
</evidence>
<keyword evidence="4 7" id="KW-0249">Electron transport</keyword>
<keyword evidence="8" id="KW-0732">Signal</keyword>
<comment type="similarity">
    <text evidence="7">Belongs to the high-potential iron-sulfur protein (HiPIP) family.</text>
</comment>
<dbReference type="InterPro" id="IPR006311">
    <property type="entry name" value="TAT_signal"/>
</dbReference>
<dbReference type="Gene3D" id="4.10.490.10">
    <property type="entry name" value="High potential iron-sulphur protein"/>
    <property type="match status" value="1"/>
</dbReference>
<comment type="subunit">
    <text evidence="7">Homodimer.</text>
</comment>
<keyword evidence="6 7" id="KW-0411">Iron-sulfur</keyword>
<evidence type="ECO:0000259" key="9">
    <source>
        <dbReference type="PROSITE" id="PS51373"/>
    </source>
</evidence>
<accession>A0ABR6XL23</accession>
<proteinExistence type="inferred from homology"/>
<evidence type="ECO:0000313" key="10">
    <source>
        <dbReference type="EMBL" id="MBC3830093.1"/>
    </source>
</evidence>
<name>A0ABR6XL23_9BURK</name>
<evidence type="ECO:0000256" key="8">
    <source>
        <dbReference type="SAM" id="SignalP"/>
    </source>
</evidence>
<dbReference type="SUPFAM" id="SSF57652">
    <property type="entry name" value="HIPIP (high potential iron protein)"/>
    <property type="match status" value="1"/>
</dbReference>